<dbReference type="PANTHER" id="PTHR35889:SF3">
    <property type="entry name" value="F-BOX DOMAIN-CONTAINING PROTEIN"/>
    <property type="match status" value="1"/>
</dbReference>
<evidence type="ECO:0000259" key="2">
    <source>
        <dbReference type="Pfam" id="PF07587"/>
    </source>
</evidence>
<dbReference type="AlphaFoldDB" id="A0A5C5YHS6"/>
<dbReference type="Pfam" id="PF07635">
    <property type="entry name" value="PSCyt1"/>
    <property type="match status" value="1"/>
</dbReference>
<evidence type="ECO:0000259" key="1">
    <source>
        <dbReference type="Pfam" id="PF07583"/>
    </source>
</evidence>
<dbReference type="SUPFAM" id="SSF46626">
    <property type="entry name" value="Cytochrome c"/>
    <property type="match status" value="1"/>
</dbReference>
<dbReference type="GO" id="GO:0009055">
    <property type="term" value="F:electron transfer activity"/>
    <property type="evidence" value="ECO:0007669"/>
    <property type="project" value="InterPro"/>
</dbReference>
<dbReference type="Pfam" id="PF07583">
    <property type="entry name" value="PSCyt2"/>
    <property type="match status" value="1"/>
</dbReference>
<protein>
    <submittedName>
        <fullName evidence="4">Planctomycete cytochrome C</fullName>
    </submittedName>
</protein>
<evidence type="ECO:0000313" key="4">
    <source>
        <dbReference type="EMBL" id="TWT73222.1"/>
    </source>
</evidence>
<proteinExistence type="predicted"/>
<accession>A0A5C5YHS6</accession>
<reference evidence="4 5" key="1">
    <citation type="submission" date="2019-02" db="EMBL/GenBank/DDBJ databases">
        <title>Deep-cultivation of Planctomycetes and their phenomic and genomic characterization uncovers novel biology.</title>
        <authorList>
            <person name="Wiegand S."/>
            <person name="Jogler M."/>
            <person name="Boedeker C."/>
            <person name="Pinto D."/>
            <person name="Vollmers J."/>
            <person name="Rivas-Marin E."/>
            <person name="Kohn T."/>
            <person name="Peeters S.H."/>
            <person name="Heuer A."/>
            <person name="Rast P."/>
            <person name="Oberbeckmann S."/>
            <person name="Bunk B."/>
            <person name="Jeske O."/>
            <person name="Meyerdierks A."/>
            <person name="Storesund J.E."/>
            <person name="Kallscheuer N."/>
            <person name="Luecker S."/>
            <person name="Lage O.M."/>
            <person name="Pohl T."/>
            <person name="Merkel B.J."/>
            <person name="Hornburger P."/>
            <person name="Mueller R.-W."/>
            <person name="Bruemmer F."/>
            <person name="Labrenz M."/>
            <person name="Spormann A.M."/>
            <person name="Op Den Camp H."/>
            <person name="Overmann J."/>
            <person name="Amann R."/>
            <person name="Jetten M.S.M."/>
            <person name="Mascher T."/>
            <person name="Medema M.H."/>
            <person name="Devos D.P."/>
            <person name="Kaster A.-K."/>
            <person name="Ovreas L."/>
            <person name="Rohde M."/>
            <person name="Galperin M.Y."/>
            <person name="Jogler C."/>
        </authorList>
    </citation>
    <scope>NUCLEOTIDE SEQUENCE [LARGE SCALE GENOMIC DNA]</scope>
    <source>
        <strain evidence="4 5">CA85</strain>
    </source>
</reference>
<feature type="domain" description="DUF1549" evidence="1">
    <location>
        <begin position="184"/>
        <end position="389"/>
    </location>
</feature>
<dbReference type="EMBL" id="SJPK01000003">
    <property type="protein sequence ID" value="TWT73222.1"/>
    <property type="molecule type" value="Genomic_DNA"/>
</dbReference>
<dbReference type="InterPro" id="IPR011429">
    <property type="entry name" value="Cyt_c_Planctomycete-type"/>
</dbReference>
<sequence>MMSIHPSLLLPRFFLMLREPAAAFLSVITWTLMFVHLGAAEPATPTVDFNLQVQPILSDRCFPCHGPDVDNQDSDFRADSQENLFADLGGYAAVVPGDLAASELHARIHADEFDGRMPPPDSNRVLSEEDKRILDAWIEQGAPYAEHWAFTPPTSAEPPAEVFDDLKKNPRWDDETRSQWTVNPIDAFIARKLDEADLPPSAQASPATLLRRAALTLTGMLPSESLQESYLADPTDAAYEAAVDKLLGSMAFAERQSLRWLDAARYADTDGYQNDNGRTNWPYRDWVTQAFHENMPFDEFTILQIAGDMLPDATDSDRLATAFNRNHRQNAEGGALAEEFFVENVIDRVETTATVWLGLTAGCSRCHDHKFDPISQREFFSLYAYFNNIGERGIGPGTKANPTMQSYSPLADIPDDLLARRRAAEQAIADARGSLDERMDEWTQSAVAEMGVRSDQWATGEIASQKLIGKGQLKVNDDQTLSYKGSDSRNVTYQIDIDAADKQVSAIMVEALPEKRFGKPRQLAPSVNGNFVLTDWNVLLNEKPIEIASVAASFEQDGFPIADAIDDDRKSGWAVSGPGVTSEPVQAIAYFAEPLTVQASDTLTVELYFGSVYAGHSIGKLQLSLTQSPDSEIPQGFGLDAKTLAAIGKPADKRSSQDRKLIRSHYEKIDPRLRAAVAENEAVDKEFMQRGITRATVMVMDEQDGQPAPAYLLERGAYDAPDTSEALPREVPAALLQSDDSPQPKDRLEFAQWLVSPENPLTARVTVNRMWQDHFGMGLVKTAEDFGLQSEPPSHPELLDWLALEFIRSGWDVRAMHRLIVTSQAYRQSSHTNEKLNAVDPQNRLFARGPRYRADGFMIRDVALQASGLLSKKRGGPSVKPYQPKGLWAVVAASVGTKYNTDSGDDLYRKSMYTYWKRAVNPPRQTIFDAGGREVCNVRVRRTNTPLQSLVLMNDPTFIEAARNLAQNILQEPTDEPRVQLASMYRRAMAHRASSETLDVLEDNLGYFREHYASRPDQAAKLLAVGESARDESIDVNEHAAMTATAHLIMNLDEFICIE</sequence>
<name>A0A5C5YHS6_9BACT</name>
<dbReference type="InterPro" id="IPR036909">
    <property type="entry name" value="Cyt_c-like_dom_sf"/>
</dbReference>
<gene>
    <name evidence="4" type="ORF">CA85_16900</name>
</gene>
<dbReference type="Pfam" id="PF07587">
    <property type="entry name" value="PSD1"/>
    <property type="match status" value="1"/>
</dbReference>
<dbReference type="GO" id="GO:0020037">
    <property type="term" value="F:heme binding"/>
    <property type="evidence" value="ECO:0007669"/>
    <property type="project" value="InterPro"/>
</dbReference>
<evidence type="ECO:0000259" key="3">
    <source>
        <dbReference type="Pfam" id="PF07635"/>
    </source>
</evidence>
<dbReference type="PANTHER" id="PTHR35889">
    <property type="entry name" value="CYCLOINULO-OLIGOSACCHARIDE FRUCTANOTRANSFERASE-RELATED"/>
    <property type="match status" value="1"/>
</dbReference>
<organism evidence="4 5">
    <name type="scientific">Allorhodopirellula solitaria</name>
    <dbReference type="NCBI Taxonomy" id="2527987"/>
    <lineage>
        <taxon>Bacteria</taxon>
        <taxon>Pseudomonadati</taxon>
        <taxon>Planctomycetota</taxon>
        <taxon>Planctomycetia</taxon>
        <taxon>Pirellulales</taxon>
        <taxon>Pirellulaceae</taxon>
        <taxon>Allorhodopirellula</taxon>
    </lineage>
</organism>
<dbReference type="Proteomes" id="UP000318053">
    <property type="component" value="Unassembled WGS sequence"/>
</dbReference>
<dbReference type="InterPro" id="IPR011444">
    <property type="entry name" value="DUF1549"/>
</dbReference>
<feature type="domain" description="Cytochrome C Planctomycete-type" evidence="3">
    <location>
        <begin position="61"/>
        <end position="121"/>
    </location>
</feature>
<feature type="domain" description="DUF1553" evidence="2">
    <location>
        <begin position="746"/>
        <end position="1002"/>
    </location>
</feature>
<dbReference type="InterPro" id="IPR022655">
    <property type="entry name" value="DUF1553"/>
</dbReference>
<comment type="caution">
    <text evidence="4">The sequence shown here is derived from an EMBL/GenBank/DDBJ whole genome shotgun (WGS) entry which is preliminary data.</text>
</comment>
<evidence type="ECO:0000313" key="5">
    <source>
        <dbReference type="Proteomes" id="UP000318053"/>
    </source>
</evidence>
<keyword evidence="5" id="KW-1185">Reference proteome</keyword>